<dbReference type="InterPro" id="IPR003594">
    <property type="entry name" value="HATPase_dom"/>
</dbReference>
<evidence type="ECO:0000256" key="2">
    <source>
        <dbReference type="ARBA" id="ARBA00012438"/>
    </source>
</evidence>
<dbReference type="SUPFAM" id="SSF52172">
    <property type="entry name" value="CheY-like"/>
    <property type="match status" value="2"/>
</dbReference>
<dbReference type="SMART" id="SM00448">
    <property type="entry name" value="REC"/>
    <property type="match status" value="2"/>
</dbReference>
<dbReference type="NCBIfam" id="TIGR00229">
    <property type="entry name" value="sensory_box"/>
    <property type="match status" value="1"/>
</dbReference>
<dbReference type="SUPFAM" id="SSF55785">
    <property type="entry name" value="PYP-like sensor domain (PAS domain)"/>
    <property type="match status" value="1"/>
</dbReference>
<dbReference type="PANTHER" id="PTHR43047">
    <property type="entry name" value="TWO-COMPONENT HISTIDINE PROTEIN KINASE"/>
    <property type="match status" value="1"/>
</dbReference>
<accession>A0ABV1DA85</accession>
<dbReference type="SUPFAM" id="SSF55874">
    <property type="entry name" value="ATPase domain of HSP90 chaperone/DNA topoisomerase II/histidine kinase"/>
    <property type="match status" value="1"/>
</dbReference>
<dbReference type="InterPro" id="IPR000014">
    <property type="entry name" value="PAS"/>
</dbReference>
<dbReference type="InterPro" id="IPR005467">
    <property type="entry name" value="His_kinase_dom"/>
</dbReference>
<dbReference type="PANTHER" id="PTHR43047:SF64">
    <property type="entry name" value="HISTIDINE KINASE CONTAINING CHEY-HOMOLOGOUS RECEIVER DOMAIN AND PAS DOMAIN-RELATED"/>
    <property type="match status" value="1"/>
</dbReference>
<dbReference type="Gene3D" id="3.10.450.50">
    <property type="match status" value="1"/>
</dbReference>
<dbReference type="InterPro" id="IPR011006">
    <property type="entry name" value="CheY-like_superfamily"/>
</dbReference>
<dbReference type="SMART" id="SM00387">
    <property type="entry name" value="HATPase_c"/>
    <property type="match status" value="1"/>
</dbReference>
<dbReference type="InterPro" id="IPR035965">
    <property type="entry name" value="PAS-like_dom_sf"/>
</dbReference>
<keyword evidence="4 9" id="KW-0597">Phosphoprotein</keyword>
<evidence type="ECO:0000259" key="11">
    <source>
        <dbReference type="PROSITE" id="PS50110"/>
    </source>
</evidence>
<dbReference type="CDD" id="cd16922">
    <property type="entry name" value="HATPase_EvgS-ArcB-TorS-like"/>
    <property type="match status" value="1"/>
</dbReference>
<dbReference type="Gene3D" id="3.40.50.2300">
    <property type="match status" value="2"/>
</dbReference>
<gene>
    <name evidence="13" type="ORF">WMQ36_16470</name>
</gene>
<feature type="domain" description="Histidine kinase" evidence="10">
    <location>
        <begin position="456"/>
        <end position="679"/>
    </location>
</feature>
<comment type="caution">
    <text evidence="13">The sequence shown here is derived from an EMBL/GenBank/DDBJ whole genome shotgun (WGS) entry which is preliminary data.</text>
</comment>
<dbReference type="InterPro" id="IPR000700">
    <property type="entry name" value="PAS-assoc_C"/>
</dbReference>
<evidence type="ECO:0000259" key="10">
    <source>
        <dbReference type="PROSITE" id="PS50109"/>
    </source>
</evidence>
<dbReference type="Pfam" id="PF13426">
    <property type="entry name" value="PAS_9"/>
    <property type="match status" value="1"/>
</dbReference>
<dbReference type="InterPro" id="IPR032710">
    <property type="entry name" value="NTF2-like_dom_sf"/>
</dbReference>
<protein>
    <recommendedName>
        <fullName evidence="3">Stage 0 sporulation protein A homolog</fullName>
        <ecNumber evidence="2">2.7.13.3</ecNumber>
    </recommendedName>
</protein>
<dbReference type="PROSITE" id="PS50110">
    <property type="entry name" value="RESPONSE_REGULATORY"/>
    <property type="match status" value="2"/>
</dbReference>
<proteinExistence type="predicted"/>
<dbReference type="Pfam" id="PF00072">
    <property type="entry name" value="Response_reg"/>
    <property type="match status" value="2"/>
</dbReference>
<reference evidence="13 14" key="1">
    <citation type="submission" date="2024-03" db="EMBL/GenBank/DDBJ databases">
        <title>Human intestinal bacterial collection.</title>
        <authorList>
            <person name="Pauvert C."/>
            <person name="Hitch T.C.A."/>
            <person name="Clavel T."/>
        </authorList>
    </citation>
    <scope>NUCLEOTIDE SEQUENCE [LARGE SCALE GENOMIC DNA]</scope>
    <source>
        <strain evidence="13 14">CLA-SR-H021</strain>
    </source>
</reference>
<evidence type="ECO:0000256" key="8">
    <source>
        <dbReference type="ARBA" id="ARBA00024867"/>
    </source>
</evidence>
<dbReference type="CDD" id="cd00130">
    <property type="entry name" value="PAS"/>
    <property type="match status" value="1"/>
</dbReference>
<evidence type="ECO:0000256" key="1">
    <source>
        <dbReference type="ARBA" id="ARBA00000085"/>
    </source>
</evidence>
<keyword evidence="5" id="KW-0808">Transferase</keyword>
<feature type="domain" description="PAC" evidence="12">
    <location>
        <begin position="240"/>
        <end position="295"/>
    </location>
</feature>
<dbReference type="SUPFAM" id="SSF54427">
    <property type="entry name" value="NTF2-like"/>
    <property type="match status" value="1"/>
</dbReference>
<evidence type="ECO:0000256" key="9">
    <source>
        <dbReference type="PROSITE-ProRule" id="PRU00169"/>
    </source>
</evidence>
<dbReference type="Pfam" id="PF02518">
    <property type="entry name" value="HATPase_c"/>
    <property type="match status" value="1"/>
</dbReference>
<evidence type="ECO:0000256" key="3">
    <source>
        <dbReference type="ARBA" id="ARBA00018672"/>
    </source>
</evidence>
<sequence length="960" mass="109762">MDNRSKEEIEGFARKILTRYFCDCDVEFLISTFTDDIVWLGAGERQKAEGKEAVAACFRAGKDELSPCDMFDEVYETRNLGGGNYLCEGMSMLRSKAGTGIFLNIHQRITFIFQEHEDGLKTIHIHNSAPFKDIQEGELFPLEAATQAYQRLESVLEKKEQEYKQQADFLSQLYNSVPCGILQFSTDPEHRIINVNRMVWEAYGFGSEAEYRSVIRSPYDLVSDQDRKWIEDLVDGLVLDGDTVAYIRQGVRRDGRQIWISVVMGRIVNADGLEVIQAVFTDITELRRMELEQERQQMIENRSLQAAICTAYPLIMSVNLTRDTFNCFIEGQELYAGKRQGSYSGMLEYFCPLVYPAYQEDYISHFKREHVMERFAAGEREIYMEFRQIGKDDEYHWISLQIIYVENPFNGDMLAIILVKVLDAQRAEQARQEQLLRDALASAKAANRAKSDFLSRMSHDIRTPMNAIIGMSTIGQLKLGDDRSVQDCFRKIDASSRYLLSLINDILDMSKIETGKMELSQEYFDFAELIGEIDQIVYPQAQEKKIRYEIYHEEPLEQYYVGDSLRVKQILLNLLSNALKFTSADGLIQINIQEQKRTNGFSYIRFCVRDSGIGMSKEFRSRIFQPFEQESPEAARNNVGSGLGLSIVYNLVQLMGGTIEVESEKNKGAAFTVTIPLKLVEDDEQKERQRKQQELLNGLAVLVADDDPVVGCQCTEILKDAGANSVWVDSGFKAVEEVERQLRHGRYYDIALIDWQMPDMDGVETARRIRRLVGPDTTIIMISAYDWSFIEEDARKAGVDCFVPKPLFRNSLFDAFAGAVRRSHPEEERVEKTDFHHCRILLAEDNELNREIAKTLLEMYGMEVEAARDGQEAVALFRDNAPDHYQAVLMDIRMPVMNGMEATRSIRGLERGDAGQIPILAMTANAFEEDRMAAMEAGMTGYLVKPLDIKVVLDELKKYI</sequence>
<evidence type="ECO:0000256" key="7">
    <source>
        <dbReference type="ARBA" id="ARBA00023012"/>
    </source>
</evidence>
<dbReference type="PROSITE" id="PS50109">
    <property type="entry name" value="HIS_KIN"/>
    <property type="match status" value="1"/>
</dbReference>
<dbReference type="CDD" id="cd17546">
    <property type="entry name" value="REC_hyHK_CKI1_RcsC-like"/>
    <property type="match status" value="2"/>
</dbReference>
<dbReference type="Gene3D" id="3.30.450.20">
    <property type="entry name" value="PAS domain"/>
    <property type="match status" value="1"/>
</dbReference>
<dbReference type="Proteomes" id="UP001454086">
    <property type="component" value="Unassembled WGS sequence"/>
</dbReference>
<dbReference type="InterPro" id="IPR001789">
    <property type="entry name" value="Sig_transdc_resp-reg_receiver"/>
</dbReference>
<evidence type="ECO:0000256" key="4">
    <source>
        <dbReference type="ARBA" id="ARBA00022553"/>
    </source>
</evidence>
<dbReference type="EMBL" id="JBBMFM010000066">
    <property type="protein sequence ID" value="MEQ2426567.1"/>
    <property type="molecule type" value="Genomic_DNA"/>
</dbReference>
<dbReference type="EC" id="2.7.13.3" evidence="2"/>
<name>A0ABV1DA85_9FIRM</name>
<keyword evidence="7" id="KW-0902">Two-component regulatory system</keyword>
<evidence type="ECO:0000313" key="13">
    <source>
        <dbReference type="EMBL" id="MEQ2426567.1"/>
    </source>
</evidence>
<dbReference type="InterPro" id="IPR004358">
    <property type="entry name" value="Sig_transdc_His_kin-like_C"/>
</dbReference>
<dbReference type="Pfam" id="PF00512">
    <property type="entry name" value="HisKA"/>
    <property type="match status" value="1"/>
</dbReference>
<dbReference type="CDD" id="cd00082">
    <property type="entry name" value="HisKA"/>
    <property type="match status" value="1"/>
</dbReference>
<dbReference type="Gene3D" id="3.30.565.10">
    <property type="entry name" value="Histidine kinase-like ATPase, C-terminal domain"/>
    <property type="match status" value="1"/>
</dbReference>
<dbReference type="PROSITE" id="PS50113">
    <property type="entry name" value="PAC"/>
    <property type="match status" value="1"/>
</dbReference>
<feature type="domain" description="Response regulatory" evidence="11">
    <location>
        <begin position="700"/>
        <end position="820"/>
    </location>
</feature>
<keyword evidence="6" id="KW-0418">Kinase</keyword>
<evidence type="ECO:0000256" key="5">
    <source>
        <dbReference type="ARBA" id="ARBA00022679"/>
    </source>
</evidence>
<dbReference type="SMART" id="SM00388">
    <property type="entry name" value="HisKA"/>
    <property type="match status" value="1"/>
</dbReference>
<feature type="modified residue" description="4-aspartylphosphate" evidence="9">
    <location>
        <position position="891"/>
    </location>
</feature>
<keyword evidence="14" id="KW-1185">Reference proteome</keyword>
<comment type="catalytic activity">
    <reaction evidence="1">
        <text>ATP + protein L-histidine = ADP + protein N-phospho-L-histidine.</text>
        <dbReference type="EC" id="2.7.13.3"/>
    </reaction>
</comment>
<feature type="modified residue" description="4-aspartylphosphate" evidence="9">
    <location>
        <position position="754"/>
    </location>
</feature>
<dbReference type="InterPro" id="IPR036097">
    <property type="entry name" value="HisK_dim/P_sf"/>
</dbReference>
<evidence type="ECO:0000259" key="12">
    <source>
        <dbReference type="PROSITE" id="PS50113"/>
    </source>
</evidence>
<evidence type="ECO:0000313" key="14">
    <source>
        <dbReference type="Proteomes" id="UP001454086"/>
    </source>
</evidence>
<evidence type="ECO:0000256" key="6">
    <source>
        <dbReference type="ARBA" id="ARBA00022777"/>
    </source>
</evidence>
<dbReference type="SUPFAM" id="SSF47384">
    <property type="entry name" value="Homodimeric domain of signal transducing histidine kinase"/>
    <property type="match status" value="1"/>
</dbReference>
<dbReference type="PRINTS" id="PR00344">
    <property type="entry name" value="BCTRLSENSOR"/>
</dbReference>
<dbReference type="InterPro" id="IPR003661">
    <property type="entry name" value="HisK_dim/P_dom"/>
</dbReference>
<organism evidence="13 14">
    <name type="scientific">Enterocloster hominis</name>
    <name type="common">ex Hitch et al. 2024</name>
    <dbReference type="NCBI Taxonomy" id="1917870"/>
    <lineage>
        <taxon>Bacteria</taxon>
        <taxon>Bacillati</taxon>
        <taxon>Bacillota</taxon>
        <taxon>Clostridia</taxon>
        <taxon>Lachnospirales</taxon>
        <taxon>Lachnospiraceae</taxon>
        <taxon>Enterocloster</taxon>
    </lineage>
</organism>
<dbReference type="InterPro" id="IPR036890">
    <property type="entry name" value="HATPase_C_sf"/>
</dbReference>
<comment type="function">
    <text evidence="8">May play the central regulatory role in sporulation. It may be an element of the effector pathway responsible for the activation of sporulation genes in response to nutritional stress. Spo0A may act in concert with spo0H (a sigma factor) to control the expression of some genes that are critical to the sporulation process.</text>
</comment>
<feature type="domain" description="Response regulatory" evidence="11">
    <location>
        <begin position="839"/>
        <end position="960"/>
    </location>
</feature>
<dbReference type="Gene3D" id="1.10.287.130">
    <property type="match status" value="1"/>
</dbReference>
<dbReference type="RefSeq" id="WP_349118374.1">
    <property type="nucleotide sequence ID" value="NZ_JBBMFM010000066.1"/>
</dbReference>